<dbReference type="InterPro" id="IPR051453">
    <property type="entry name" value="MBL_Glyoxalase_II"/>
</dbReference>
<dbReference type="RefSeq" id="WP_130566655.1">
    <property type="nucleotide sequence ID" value="NZ_SHLY01000002.1"/>
</dbReference>
<keyword evidence="3" id="KW-0378">Hydrolase</keyword>
<dbReference type="Pfam" id="PF00753">
    <property type="entry name" value="Lactamase_B"/>
    <property type="match status" value="1"/>
</dbReference>
<gene>
    <name evidence="7" type="ORF">EXY25_10235</name>
</gene>
<evidence type="ECO:0000256" key="4">
    <source>
        <dbReference type="ARBA" id="ARBA00022833"/>
    </source>
</evidence>
<feature type="region of interest" description="Disordered" evidence="5">
    <location>
        <begin position="193"/>
        <end position="212"/>
    </location>
</feature>
<dbReference type="InterPro" id="IPR001279">
    <property type="entry name" value="Metallo-B-lactamas"/>
</dbReference>
<evidence type="ECO:0000256" key="3">
    <source>
        <dbReference type="ARBA" id="ARBA00022801"/>
    </source>
</evidence>
<dbReference type="SUPFAM" id="SSF56281">
    <property type="entry name" value="Metallo-hydrolase/oxidoreductase"/>
    <property type="match status" value="1"/>
</dbReference>
<keyword evidence="8" id="KW-1185">Reference proteome</keyword>
<dbReference type="EMBL" id="SHLY01000002">
    <property type="protein sequence ID" value="TAA47583.1"/>
    <property type="molecule type" value="Genomic_DNA"/>
</dbReference>
<dbReference type="Gene3D" id="3.60.15.10">
    <property type="entry name" value="Ribonuclease Z/Hydroxyacylglutathione hydrolase-like"/>
    <property type="match status" value="1"/>
</dbReference>
<dbReference type="InterPro" id="IPR036866">
    <property type="entry name" value="RibonucZ/Hydroxyglut_hydro"/>
</dbReference>
<feature type="domain" description="Metallo-beta-lactamase" evidence="6">
    <location>
        <begin position="14"/>
        <end position="194"/>
    </location>
</feature>
<evidence type="ECO:0000313" key="8">
    <source>
        <dbReference type="Proteomes" id="UP000292544"/>
    </source>
</evidence>
<evidence type="ECO:0000256" key="5">
    <source>
        <dbReference type="SAM" id="MobiDB-lite"/>
    </source>
</evidence>
<accession>A0ABY1WSP3</accession>
<proteinExistence type="predicted"/>
<sequence>MALKYKTIPVTQFAQNCTLLWCTDTMQAALIDPGGDVHRLLEAVKNEHLTLSKVLLTHAHIDHIGGTATLTQTSGLPIEGPHLDDKFWIDSLPQQSQMFGFAKVDTFEPNRWLDDGDTVTVGNETLKVLHCPGHTPGHIVFYHEPSATAWVGDVLFRGSIGRTDFPKGDLQTLLASIKQKLLPLGDDIRFVPGHGPESTFGEERRTNQFVRG</sequence>
<comment type="caution">
    <text evidence="7">The sequence shown here is derived from an EMBL/GenBank/DDBJ whole genome shotgun (WGS) entry which is preliminary data.</text>
</comment>
<name>A0ABY1WSP3_9GAMM</name>
<evidence type="ECO:0000256" key="1">
    <source>
        <dbReference type="ARBA" id="ARBA00001947"/>
    </source>
</evidence>
<dbReference type="PANTHER" id="PTHR46233">
    <property type="entry name" value="HYDROXYACYLGLUTATHIONE HYDROLASE GLOC"/>
    <property type="match status" value="1"/>
</dbReference>
<keyword evidence="2" id="KW-0479">Metal-binding</keyword>
<protein>
    <submittedName>
        <fullName evidence="7">MBL fold metallo-hydrolase</fullName>
    </submittedName>
</protein>
<evidence type="ECO:0000313" key="7">
    <source>
        <dbReference type="EMBL" id="TAA47583.1"/>
    </source>
</evidence>
<dbReference type="CDD" id="cd07737">
    <property type="entry name" value="YcbL-like_MBL-fold"/>
    <property type="match status" value="1"/>
</dbReference>
<dbReference type="Proteomes" id="UP000292544">
    <property type="component" value="Unassembled WGS sequence"/>
</dbReference>
<evidence type="ECO:0000256" key="2">
    <source>
        <dbReference type="ARBA" id="ARBA00022723"/>
    </source>
</evidence>
<comment type="cofactor">
    <cofactor evidence="1">
        <name>Zn(2+)</name>
        <dbReference type="ChEBI" id="CHEBI:29105"/>
    </cofactor>
</comment>
<keyword evidence="4" id="KW-0862">Zinc</keyword>
<evidence type="ECO:0000259" key="6">
    <source>
        <dbReference type="SMART" id="SM00849"/>
    </source>
</evidence>
<organism evidence="7 8">
    <name type="scientific">Corallincola spongiicola</name>
    <dbReference type="NCBI Taxonomy" id="2520508"/>
    <lineage>
        <taxon>Bacteria</taxon>
        <taxon>Pseudomonadati</taxon>
        <taxon>Pseudomonadota</taxon>
        <taxon>Gammaproteobacteria</taxon>
        <taxon>Alteromonadales</taxon>
        <taxon>Psychromonadaceae</taxon>
        <taxon>Corallincola</taxon>
    </lineage>
</organism>
<dbReference type="PANTHER" id="PTHR46233:SF3">
    <property type="entry name" value="HYDROXYACYLGLUTATHIONE HYDROLASE GLOC"/>
    <property type="match status" value="1"/>
</dbReference>
<reference evidence="8" key="1">
    <citation type="submission" date="2019-02" db="EMBL/GenBank/DDBJ databases">
        <title>Draft genome sequence of Muricauda sp. 176CP4-71.</title>
        <authorList>
            <person name="Park J.-S."/>
        </authorList>
    </citation>
    <scope>NUCLEOTIDE SEQUENCE [LARGE SCALE GENOMIC DNA]</scope>
    <source>
        <strain evidence="8">176GS2-150</strain>
    </source>
</reference>
<dbReference type="SMART" id="SM00849">
    <property type="entry name" value="Lactamase_B"/>
    <property type="match status" value="1"/>
</dbReference>